<dbReference type="PANTHER" id="PTHR40447">
    <property type="entry name" value="ANAEROBIC SULFITE REDUCTASE SUBUNIT A"/>
    <property type="match status" value="1"/>
</dbReference>
<dbReference type="EMBL" id="UIDG01000173">
    <property type="protein sequence ID" value="SUS06220.1"/>
    <property type="molecule type" value="Genomic_DNA"/>
</dbReference>
<name>A0A380TCN7_9ZZZZ</name>
<sequence length="387" mass="41327">MAGATRPDDGACVLDTGALEQLIELLRADGYRVVGPQVTDGAIVLNTIAGASDLPAGVTDDQEPGRYRLRQGTPEALFGYAAPPQGWKRFLFAPDETLWRAVRTEGGFRCEEEPLASGRTAMLGVRPCELRAVDILDQVFTRSGVVDPRYQARRAATLIIAVECTQAGGTCFCASMGSGPDIVADDANSGADIILTEYTTAGAPLLLARPVSGRGGELLASVQCRQATAADCEAAAEAVKSAARSMGRQMPADVATLVGRSLDHPHWEDVAARCLGCGNCTAVCPTCFCSTVEDSTDIAGTTAERRRRWDSCFTRDFSTLHGGPIRSSGAARYRQWLAHKLAHWWEQFGRSGCVGCGRCITWCPVGIDITAEARALTEREGRTDANH</sequence>
<dbReference type="InterPro" id="IPR017896">
    <property type="entry name" value="4Fe4S_Fe-S-bd"/>
</dbReference>
<dbReference type="SUPFAM" id="SSF46548">
    <property type="entry name" value="alpha-helical ferredoxin"/>
    <property type="match status" value="1"/>
</dbReference>
<proteinExistence type="predicted"/>
<dbReference type="AlphaFoldDB" id="A0A380TCN7"/>
<feature type="domain" description="4Fe-4S ferredoxin-type" evidence="1">
    <location>
        <begin position="344"/>
        <end position="372"/>
    </location>
</feature>
<dbReference type="InterPro" id="IPR017900">
    <property type="entry name" value="4Fe4S_Fe_S_CS"/>
</dbReference>
<organism evidence="2">
    <name type="scientific">metagenome</name>
    <dbReference type="NCBI Taxonomy" id="256318"/>
    <lineage>
        <taxon>unclassified sequences</taxon>
        <taxon>metagenomes</taxon>
    </lineage>
</organism>
<accession>A0A380TCN7</accession>
<evidence type="ECO:0000313" key="2">
    <source>
        <dbReference type="EMBL" id="SUS06220.1"/>
    </source>
</evidence>
<evidence type="ECO:0000259" key="1">
    <source>
        <dbReference type="PROSITE" id="PS51379"/>
    </source>
</evidence>
<dbReference type="PANTHER" id="PTHR40447:SF1">
    <property type="entry name" value="ANAEROBIC SULFITE REDUCTASE SUBUNIT A"/>
    <property type="match status" value="1"/>
</dbReference>
<reference evidence="2" key="1">
    <citation type="submission" date="2018-07" db="EMBL/GenBank/DDBJ databases">
        <authorList>
            <person name="Quirk P.G."/>
            <person name="Krulwich T.A."/>
        </authorList>
    </citation>
    <scope>NUCLEOTIDE SEQUENCE</scope>
</reference>
<dbReference type="PROSITE" id="PS51379">
    <property type="entry name" value="4FE4S_FER_2"/>
    <property type="match status" value="2"/>
</dbReference>
<dbReference type="Pfam" id="PF17179">
    <property type="entry name" value="Fer4_22"/>
    <property type="match status" value="1"/>
</dbReference>
<protein>
    <submittedName>
        <fullName evidence="2">Sulfite reductase subunit A</fullName>
    </submittedName>
</protein>
<gene>
    <name evidence="2" type="ORF">DF3PB_2540004</name>
</gene>
<feature type="domain" description="4Fe-4S ferredoxin-type" evidence="1">
    <location>
        <begin position="263"/>
        <end position="295"/>
    </location>
</feature>
<dbReference type="PROSITE" id="PS00198">
    <property type="entry name" value="4FE4S_FER_1"/>
    <property type="match status" value="2"/>
</dbReference>